<evidence type="ECO:0008006" key="3">
    <source>
        <dbReference type="Google" id="ProtNLM"/>
    </source>
</evidence>
<dbReference type="EMBL" id="BSEN01000013">
    <property type="protein sequence ID" value="GLJ77232.1"/>
    <property type="molecule type" value="Genomic_DNA"/>
</dbReference>
<evidence type="ECO:0000313" key="1">
    <source>
        <dbReference type="EMBL" id="GLJ77232.1"/>
    </source>
</evidence>
<protein>
    <recommendedName>
        <fullName evidence="3">DUF1931 domain-containing protein</fullName>
    </recommendedName>
</protein>
<dbReference type="InterPro" id="IPR015207">
    <property type="entry name" value="DUF1931"/>
</dbReference>
<dbReference type="Pfam" id="PF09123">
    <property type="entry name" value="DUF1931"/>
    <property type="match status" value="1"/>
</dbReference>
<accession>A0A9W6HC86</accession>
<dbReference type="Gene3D" id="1.10.20.10">
    <property type="entry name" value="Histone, subunit A"/>
    <property type="match status" value="1"/>
</dbReference>
<dbReference type="RefSeq" id="WP_271177875.1">
    <property type="nucleotide sequence ID" value="NZ_BAAAJO010000004.1"/>
</dbReference>
<dbReference type="CDD" id="cd22923">
    <property type="entry name" value="HFD_Aq328-like_rpt2"/>
    <property type="match status" value="1"/>
</dbReference>
<gene>
    <name evidence="1" type="ORF">GCM10017584_28060</name>
</gene>
<organism evidence="1 2">
    <name type="scientific">Leifsonia poae</name>
    <dbReference type="NCBI Taxonomy" id="110933"/>
    <lineage>
        <taxon>Bacteria</taxon>
        <taxon>Bacillati</taxon>
        <taxon>Actinomycetota</taxon>
        <taxon>Actinomycetes</taxon>
        <taxon>Micrococcales</taxon>
        <taxon>Microbacteriaceae</taxon>
        <taxon>Leifsonia</taxon>
    </lineage>
</organism>
<sequence length="148" mass="16011">MHLIGIAAFERFFSAAGLEIDKNDLRRFDDFISDKVADLVETAVGNAQASGRDVVEPQDLPITAGLRESIHAFGRVGETVSLDAILEQLGRRSTPALPLSDEATAELPQIAGGIGVALARSFRVLDESLKTPQPTHWDKATRIFGMLL</sequence>
<dbReference type="InterPro" id="IPR009072">
    <property type="entry name" value="Histone-fold"/>
</dbReference>
<comment type="caution">
    <text evidence="1">The sequence shown here is derived from an EMBL/GenBank/DDBJ whole genome shotgun (WGS) entry which is preliminary data.</text>
</comment>
<dbReference type="GO" id="GO:0046982">
    <property type="term" value="F:protein heterodimerization activity"/>
    <property type="evidence" value="ECO:0007669"/>
    <property type="project" value="InterPro"/>
</dbReference>
<proteinExistence type="predicted"/>
<reference evidence="1" key="1">
    <citation type="journal article" date="2014" name="Int. J. Syst. Evol. Microbiol.">
        <title>Complete genome sequence of Corynebacterium casei LMG S-19264T (=DSM 44701T), isolated from a smear-ripened cheese.</title>
        <authorList>
            <consortium name="US DOE Joint Genome Institute (JGI-PGF)"/>
            <person name="Walter F."/>
            <person name="Albersmeier A."/>
            <person name="Kalinowski J."/>
            <person name="Ruckert C."/>
        </authorList>
    </citation>
    <scope>NUCLEOTIDE SEQUENCE</scope>
    <source>
        <strain evidence="1">VKM Ac-1401</strain>
    </source>
</reference>
<reference evidence="1" key="2">
    <citation type="submission" date="2023-01" db="EMBL/GenBank/DDBJ databases">
        <authorList>
            <person name="Sun Q."/>
            <person name="Evtushenko L."/>
        </authorList>
    </citation>
    <scope>NUCLEOTIDE SEQUENCE</scope>
    <source>
        <strain evidence="1">VKM Ac-1401</strain>
    </source>
</reference>
<dbReference type="AlphaFoldDB" id="A0A9W6HC86"/>
<dbReference type="Proteomes" id="UP001142372">
    <property type="component" value="Unassembled WGS sequence"/>
</dbReference>
<keyword evidence="2" id="KW-1185">Reference proteome</keyword>
<evidence type="ECO:0000313" key="2">
    <source>
        <dbReference type="Proteomes" id="UP001142372"/>
    </source>
</evidence>
<name>A0A9W6HC86_9MICO</name>
<dbReference type="SUPFAM" id="SSF47113">
    <property type="entry name" value="Histone-fold"/>
    <property type="match status" value="1"/>
</dbReference>